<evidence type="ECO:0000256" key="7">
    <source>
        <dbReference type="ARBA" id="ARBA00023029"/>
    </source>
</evidence>
<dbReference type="GO" id="GO:0003677">
    <property type="term" value="F:DNA binding"/>
    <property type="evidence" value="ECO:0007669"/>
    <property type="project" value="UniProtKB-KW"/>
</dbReference>
<dbReference type="InterPro" id="IPR013760">
    <property type="entry name" value="Topo_IIA-like_dom_sf"/>
</dbReference>
<evidence type="ECO:0000313" key="15">
    <source>
        <dbReference type="EMBL" id="CRF52704.1"/>
    </source>
</evidence>
<dbReference type="FunFam" id="3.40.50.670:FF:000001">
    <property type="entry name" value="DNA topoisomerase 2"/>
    <property type="match status" value="1"/>
</dbReference>
<dbReference type="InterPro" id="IPR002288">
    <property type="entry name" value="DNA_gyrase_B_C"/>
</dbReference>
<dbReference type="Pfam" id="PF00986">
    <property type="entry name" value="DNA_gyraseB_C"/>
    <property type="match status" value="1"/>
</dbReference>
<name>A0A0K2XFN9_9HELI</name>
<dbReference type="Proteomes" id="UP000043437">
    <property type="component" value="Unassembled WGS sequence"/>
</dbReference>
<evidence type="ECO:0000259" key="11">
    <source>
        <dbReference type="PROSITE" id="PS50880"/>
    </source>
</evidence>
<dbReference type="Pfam" id="PF02518">
    <property type="entry name" value="HATPase_c"/>
    <property type="match status" value="1"/>
</dbReference>
<evidence type="ECO:0000256" key="8">
    <source>
        <dbReference type="ARBA" id="ARBA00023125"/>
    </source>
</evidence>
<evidence type="ECO:0000256" key="5">
    <source>
        <dbReference type="ARBA" id="ARBA00022840"/>
    </source>
</evidence>
<dbReference type="Gene3D" id="3.30.565.10">
    <property type="entry name" value="Histidine kinase-like ATPase, C-terminal domain"/>
    <property type="match status" value="1"/>
</dbReference>
<dbReference type="PROSITE" id="PS50880">
    <property type="entry name" value="TOPRIM"/>
    <property type="match status" value="1"/>
</dbReference>
<dbReference type="Proteomes" id="UP000038622">
    <property type="component" value="Unassembled WGS sequence"/>
</dbReference>
<keyword evidence="3 10" id="KW-0479">Metal-binding</keyword>
<evidence type="ECO:0000256" key="3">
    <source>
        <dbReference type="ARBA" id="ARBA00022723"/>
    </source>
</evidence>
<dbReference type="GO" id="GO:0003918">
    <property type="term" value="F:DNA topoisomerase type II (double strand cut, ATP-hydrolyzing) activity"/>
    <property type="evidence" value="ECO:0007669"/>
    <property type="project" value="UniProtKB-UniRule"/>
</dbReference>
<evidence type="ECO:0000313" key="12">
    <source>
        <dbReference type="EMBL" id="CRF41653.1"/>
    </source>
</evidence>
<evidence type="ECO:0000256" key="9">
    <source>
        <dbReference type="ARBA" id="ARBA00023235"/>
    </source>
</evidence>
<comment type="function">
    <text evidence="10">A type II topoisomerase that negatively supercoils closed circular double-stranded (ds) DNA in an ATP-dependent manner to modulate DNA topology and maintain chromosomes in an underwound state. Negative supercoiling favors strand separation, and DNA replication, transcription, recombination and repair, all of which involve strand separation. Also able to catalyze the interconversion of other topological isomers of dsDNA rings, including catenanes and knotted rings. Type II topoisomerases break and join 2 DNA strands simultaneously in an ATP-dependent manner.</text>
</comment>
<dbReference type="CDD" id="cd00822">
    <property type="entry name" value="TopoII_Trans_DNA_gyrase"/>
    <property type="match status" value="1"/>
</dbReference>
<evidence type="ECO:0000256" key="1">
    <source>
        <dbReference type="ARBA" id="ARBA00000185"/>
    </source>
</evidence>
<evidence type="ECO:0000256" key="6">
    <source>
        <dbReference type="ARBA" id="ARBA00022842"/>
    </source>
</evidence>
<dbReference type="InterPro" id="IPR018522">
    <property type="entry name" value="TopoIIA_CS"/>
</dbReference>
<dbReference type="EMBL" id="CDMH01000038">
    <property type="protein sequence ID" value="CRF42644.1"/>
    <property type="molecule type" value="Genomic_DNA"/>
</dbReference>
<organism evidence="14 17">
    <name type="scientific">Helicobacter ailurogastricus</name>
    <dbReference type="NCBI Taxonomy" id="1578720"/>
    <lineage>
        <taxon>Bacteria</taxon>
        <taxon>Pseudomonadati</taxon>
        <taxon>Campylobacterota</taxon>
        <taxon>Epsilonproteobacteria</taxon>
        <taxon>Campylobacterales</taxon>
        <taxon>Helicobacteraceae</taxon>
        <taxon>Helicobacter</taxon>
    </lineage>
</organism>
<dbReference type="GO" id="GO:0006261">
    <property type="term" value="P:DNA-templated DNA replication"/>
    <property type="evidence" value="ECO:0007669"/>
    <property type="project" value="UniProtKB-UniRule"/>
</dbReference>
<keyword evidence="9 10" id="KW-0413">Isomerase</keyword>
<evidence type="ECO:0000313" key="18">
    <source>
        <dbReference type="Proteomes" id="UP000043437"/>
    </source>
</evidence>
<feature type="binding site" evidence="10">
    <location>
        <position position="500"/>
    </location>
    <ligand>
        <name>Mg(2+)</name>
        <dbReference type="ChEBI" id="CHEBI:18420"/>
        <label>2</label>
    </ligand>
</feature>
<proteinExistence type="inferred from homology"/>
<dbReference type="InterPro" id="IPR001241">
    <property type="entry name" value="Topo_IIA"/>
</dbReference>
<dbReference type="OrthoDB" id="9802808at2"/>
<feature type="site" description="Interaction with DNA" evidence="10">
    <location>
        <position position="450"/>
    </location>
</feature>
<evidence type="ECO:0000256" key="10">
    <source>
        <dbReference type="HAMAP-Rule" id="MF_01898"/>
    </source>
</evidence>
<feature type="site" description="Interaction with DNA" evidence="10">
    <location>
        <position position="453"/>
    </location>
</feature>
<dbReference type="EMBL" id="CDMG01000009">
    <property type="protein sequence ID" value="CRF52704.1"/>
    <property type="molecule type" value="Genomic_DNA"/>
</dbReference>
<dbReference type="PANTHER" id="PTHR45866">
    <property type="entry name" value="DNA GYRASE/TOPOISOMERASE SUBUNIT B"/>
    <property type="match status" value="1"/>
</dbReference>
<dbReference type="PRINTS" id="PR01159">
    <property type="entry name" value="DNAGYRASEB"/>
</dbReference>
<dbReference type="EMBL" id="CDML01000048">
    <property type="protein sequence ID" value="CRF41653.1"/>
    <property type="molecule type" value="Genomic_DNA"/>
</dbReference>
<feature type="binding site" evidence="10">
    <location>
        <position position="425"/>
    </location>
    <ligand>
        <name>Mg(2+)</name>
        <dbReference type="ChEBI" id="CHEBI:18420"/>
        <label>1</label>
        <note>catalytic</note>
    </ligand>
</feature>
<dbReference type="GO" id="GO:0005524">
    <property type="term" value="F:ATP binding"/>
    <property type="evidence" value="ECO:0007669"/>
    <property type="project" value="UniProtKB-UniRule"/>
</dbReference>
<dbReference type="InterPro" id="IPR000565">
    <property type="entry name" value="Topo_IIA_B"/>
</dbReference>
<comment type="miscellaneous">
    <text evidence="10">Few gyrases are as efficient as E.coli at forming negative supercoils. Not all organisms have 2 type II topoisomerases; in organisms with a single type II topoisomerase this enzyme also has to decatenate newly replicated chromosomes.</text>
</comment>
<dbReference type="NCBIfam" id="NF004189">
    <property type="entry name" value="PRK05644.1"/>
    <property type="match status" value="1"/>
</dbReference>
<dbReference type="SUPFAM" id="SSF56719">
    <property type="entry name" value="Type II DNA topoisomerase"/>
    <property type="match status" value="1"/>
</dbReference>
<comment type="subunit">
    <text evidence="10">Heterotetramer, composed of two GyrA and two GyrB chains. In the heterotetramer, GyrA contains the active site tyrosine that forms a transient covalent intermediate with DNA, while GyrB binds cofactors and catalyzes ATP hydrolysis.</text>
</comment>
<comment type="catalytic activity">
    <reaction evidence="1 10">
        <text>ATP-dependent breakage, passage and rejoining of double-stranded DNA.</text>
        <dbReference type="EC" id="5.6.2.2"/>
    </reaction>
</comment>
<dbReference type="InterPro" id="IPR036890">
    <property type="entry name" value="HATPase_C_sf"/>
</dbReference>
<dbReference type="SUPFAM" id="SSF55874">
    <property type="entry name" value="ATPase domain of HSP90 chaperone/DNA topoisomerase II/histidine kinase"/>
    <property type="match status" value="1"/>
</dbReference>
<dbReference type="PRINTS" id="PR00418">
    <property type="entry name" value="TPI2FAMILY"/>
</dbReference>
<evidence type="ECO:0000313" key="13">
    <source>
        <dbReference type="EMBL" id="CRF42644.1"/>
    </source>
</evidence>
<dbReference type="SMART" id="SM00433">
    <property type="entry name" value="TOP2c"/>
    <property type="match status" value="1"/>
</dbReference>
<dbReference type="Pfam" id="PF00204">
    <property type="entry name" value="DNA_gyraseB"/>
    <property type="match status" value="1"/>
</dbReference>
<dbReference type="AlphaFoldDB" id="A0A0K2XFN9"/>
<reference evidence="14" key="1">
    <citation type="submission" date="2014-12" db="EMBL/GenBank/DDBJ databases">
        <title>Whole genome sequences of four Staphylococcus schleiferi canine isolates.</title>
        <authorList>
            <person name="Misic A.M."/>
            <person name="Cain C."/>
            <person name="Morris D.O."/>
            <person name="Rankin S."/>
            <person name="Beiting D."/>
        </authorList>
    </citation>
    <scope>NUCLEOTIDE SEQUENCE</scope>
    <source>
        <strain evidence="12">ASB11</strain>
        <strain evidence="13">ASB13</strain>
        <strain evidence="15">ASB7</strain>
        <strain evidence="14">ASB9</strain>
    </source>
</reference>
<accession>A0A0K2XFN9</accession>
<dbReference type="GO" id="GO:0005737">
    <property type="term" value="C:cytoplasm"/>
    <property type="evidence" value="ECO:0007669"/>
    <property type="project" value="UniProtKB-SubCell"/>
</dbReference>
<comment type="cofactor">
    <cofactor evidence="10">
        <name>Mg(2+)</name>
        <dbReference type="ChEBI" id="CHEBI:18420"/>
    </cofactor>
    <cofactor evidence="10">
        <name>Mn(2+)</name>
        <dbReference type="ChEBI" id="CHEBI:29035"/>
    </cofactor>
    <cofactor evidence="10">
        <name>Ca(2+)</name>
        <dbReference type="ChEBI" id="CHEBI:29108"/>
    </cofactor>
    <text evidence="10">Binds two Mg(2+) per subunit. The magnesium ions form salt bridges with both the protein and the DNA. Can also accept other divalent metal cations, such as Mn(2+) or Ca(2+).</text>
</comment>
<dbReference type="EC" id="5.6.2.2" evidence="10"/>
<keyword evidence="10" id="KW-0963">Cytoplasm</keyword>
<reference evidence="16" key="3">
    <citation type="submission" date="2014-12" db="EMBL/GenBank/DDBJ databases">
        <authorList>
            <person name="Smet A."/>
        </authorList>
    </citation>
    <scope>NUCLEOTIDE SEQUENCE [LARGE SCALE GENOMIC DNA]</scope>
</reference>
<keyword evidence="7 10" id="KW-0799">Topoisomerase</keyword>
<dbReference type="SUPFAM" id="SSF54211">
    <property type="entry name" value="Ribosomal protein S5 domain 2-like"/>
    <property type="match status" value="1"/>
</dbReference>
<evidence type="ECO:0000256" key="4">
    <source>
        <dbReference type="ARBA" id="ARBA00022741"/>
    </source>
</evidence>
<dbReference type="InterPro" id="IPR006171">
    <property type="entry name" value="TOPRIM_dom"/>
</dbReference>
<dbReference type="CDD" id="cd03366">
    <property type="entry name" value="TOPRIM_TopoIIA_GyrB"/>
    <property type="match status" value="1"/>
</dbReference>
<comment type="subcellular location">
    <subcellularLocation>
        <location evidence="10">Cytoplasm</location>
    </subcellularLocation>
</comment>
<dbReference type="EMBL" id="CDMN01000063">
    <property type="protein sequence ID" value="CRF44886.1"/>
    <property type="molecule type" value="Genomic_DNA"/>
</dbReference>
<dbReference type="Proteomes" id="UP000045175">
    <property type="component" value="Unassembled WGS sequence"/>
</dbReference>
<dbReference type="GO" id="GO:0006265">
    <property type="term" value="P:DNA topological change"/>
    <property type="evidence" value="ECO:0007669"/>
    <property type="project" value="UniProtKB-UniRule"/>
</dbReference>
<reference evidence="17 18" key="2">
    <citation type="submission" date="2014-12" db="EMBL/GenBank/DDBJ databases">
        <authorList>
            <person name="Jaenicke S."/>
        </authorList>
    </citation>
    <scope>NUCLEOTIDE SEQUENCE [LARGE SCALE GENOMIC DNA]</scope>
</reference>
<dbReference type="SMART" id="SM00387">
    <property type="entry name" value="HATPase_c"/>
    <property type="match status" value="1"/>
</dbReference>
<dbReference type="InterPro" id="IPR011557">
    <property type="entry name" value="GyrB"/>
</dbReference>
<keyword evidence="6 10" id="KW-0460">Magnesium</keyword>
<keyword evidence="5 10" id="KW-0067">ATP-binding</keyword>
<feature type="domain" description="Toprim" evidence="11">
    <location>
        <begin position="419"/>
        <end position="533"/>
    </location>
</feature>
<evidence type="ECO:0000313" key="14">
    <source>
        <dbReference type="EMBL" id="CRF44886.1"/>
    </source>
</evidence>
<gene>
    <name evidence="10" type="primary">gyrB</name>
    <name evidence="12" type="ORF">HAL011_14610</name>
    <name evidence="13" type="ORF">HAL013_08390</name>
    <name evidence="15" type="ORF">HAL07_11690</name>
    <name evidence="14" type="ORF">HAL09_15060</name>
</gene>
<dbReference type="InterPro" id="IPR020568">
    <property type="entry name" value="Ribosomal_Su5_D2-typ_SF"/>
</dbReference>
<dbReference type="STRING" id="1578720.HAL011_14610"/>
<dbReference type="Proteomes" id="UP000041394">
    <property type="component" value="Unassembled WGS sequence"/>
</dbReference>
<dbReference type="NCBIfam" id="TIGR01059">
    <property type="entry name" value="gyrB"/>
    <property type="match status" value="1"/>
</dbReference>
<evidence type="ECO:0000313" key="16">
    <source>
        <dbReference type="Proteomes" id="UP000038622"/>
    </source>
</evidence>
<dbReference type="GO" id="GO:0005694">
    <property type="term" value="C:chromosome"/>
    <property type="evidence" value="ECO:0007669"/>
    <property type="project" value="InterPro"/>
</dbReference>
<dbReference type="PANTHER" id="PTHR45866:SF1">
    <property type="entry name" value="DNA GYRASE SUBUNIT B, MITOCHONDRIAL"/>
    <property type="match status" value="1"/>
</dbReference>
<dbReference type="Gene3D" id="3.40.50.670">
    <property type="match status" value="2"/>
</dbReference>
<dbReference type="FunFam" id="3.30.565.10:FF:000002">
    <property type="entry name" value="DNA gyrase subunit B"/>
    <property type="match status" value="1"/>
</dbReference>
<dbReference type="Pfam" id="PF01751">
    <property type="entry name" value="Toprim"/>
    <property type="match status" value="1"/>
</dbReference>
<evidence type="ECO:0000313" key="17">
    <source>
        <dbReference type="Proteomes" id="UP000041394"/>
    </source>
</evidence>
<dbReference type="InterPro" id="IPR014721">
    <property type="entry name" value="Ribsml_uS5_D2-typ_fold_subgr"/>
</dbReference>
<dbReference type="HAMAP" id="MF_01898">
    <property type="entry name" value="GyrB"/>
    <property type="match status" value="1"/>
</dbReference>
<dbReference type="InterPro" id="IPR003594">
    <property type="entry name" value="HATPase_dom"/>
</dbReference>
<protein>
    <recommendedName>
        <fullName evidence="10">DNA gyrase subunit B</fullName>
        <ecNumber evidence="10">5.6.2.2</ecNumber>
    </recommendedName>
</protein>
<dbReference type="GO" id="GO:0046872">
    <property type="term" value="F:metal ion binding"/>
    <property type="evidence" value="ECO:0007669"/>
    <property type="project" value="UniProtKB-KW"/>
</dbReference>
<keyword evidence="8" id="KW-0238">DNA-binding</keyword>
<dbReference type="PROSITE" id="PS00177">
    <property type="entry name" value="TOPOISOMERASE_II"/>
    <property type="match status" value="1"/>
</dbReference>
<feature type="binding site" evidence="10">
    <location>
        <position position="498"/>
    </location>
    <ligand>
        <name>Mg(2+)</name>
        <dbReference type="ChEBI" id="CHEBI:18420"/>
        <label>2</label>
    </ligand>
</feature>
<dbReference type="InterPro" id="IPR013759">
    <property type="entry name" value="Topo_IIA_B_C"/>
</dbReference>
<comment type="similarity">
    <text evidence="2 10">Belongs to the type II topoisomerase GyrB family.</text>
</comment>
<dbReference type="Gene3D" id="3.30.230.10">
    <property type="match status" value="1"/>
</dbReference>
<dbReference type="InterPro" id="IPR034160">
    <property type="entry name" value="TOPRIM_GyrB"/>
</dbReference>
<keyword evidence="4 10" id="KW-0547">Nucleotide-binding</keyword>
<feature type="binding site" evidence="10">
    <location>
        <position position="498"/>
    </location>
    <ligand>
        <name>Mg(2+)</name>
        <dbReference type="ChEBI" id="CHEBI:18420"/>
        <label>1</label>
        <note>catalytic</note>
    </ligand>
</feature>
<dbReference type="CDD" id="cd16928">
    <property type="entry name" value="HATPase_GyrB-like"/>
    <property type="match status" value="1"/>
</dbReference>
<dbReference type="NCBIfam" id="NF011501">
    <property type="entry name" value="PRK14939.1"/>
    <property type="match status" value="1"/>
</dbReference>
<sequence>MKKEEAMQSYMGDKIKVLKGLEGVRKRPGMYIGDTNINGLHHMVYEVVDNSIDESMAGFCTQIKITLTQYGSCIVEDNGRGIPVDIHSTEGIPAATVALTVLHAGGKFDKETYKVSGGLHGVGVSVVNALSKKLLMTIKREGKIYTQEFEKGVPVAPLAEVGDTKERGTTIEFFPDESIMEVVAFDAKILKKRFQEMAYLNHSVTITFHDQPGNLKEVYHYKDGLKQFILDTNKAPLISNVITFGGEGEDMEVEIALAYNEGYSEQMFSFVNNIRTPEGGTHETGFRMGLSRAILNYIQENANAREKEAGVIQEDIKEGLVAVVSAKVLEPQFEGQTKAKLGSSFVRPIVAKLVYEKMAKFFEENPSVAKAIMQKALLAARGREAAKKAKELTRKKDNLSVGTLPGKLADCQSKDPKECEIYLVEGDSAGGSAKQGRDRAFQAILPLRGKILNVEKSHLSKILKSEEIKNMITAFGCGVGEEFNLEKLRYHKIIIMTDADVDGSHIQTLLMTFFYRYLKPLISNGHVYIAQPPLYRFKKKKIEKYLKDEKELNHFLIEHGIDSTSIEGIGRADLLALLKTLSAYRSVLKELEKRPLLFEVLRYLVELAARPAFETLAKDLRTFLESISCQVLSQEMMEGGVHFFVRTKLGLAELLVDEALFNDPLFKEAQDLANKIKEFDLSVLGMDGLDFLADIEGRAKQGAYIQRYKGLGEMNPEQLWETTMFASNRNLLRVALEDEESADAAFNLLMGDEVEPRRVYIQTHAKDVKNLDI</sequence>
<evidence type="ECO:0000256" key="2">
    <source>
        <dbReference type="ARBA" id="ARBA00010708"/>
    </source>
</evidence>
<dbReference type="InterPro" id="IPR013506">
    <property type="entry name" value="Topo_IIA_bsu_dom2"/>
</dbReference>
<keyword evidence="16" id="KW-1185">Reference proteome</keyword>